<evidence type="ECO:0000313" key="1">
    <source>
        <dbReference type="EMBL" id="ACV78345.1"/>
    </source>
</evidence>
<dbReference type="eggNOG" id="ENOG50303EY">
    <property type="taxonomic scope" value="Bacteria"/>
</dbReference>
<evidence type="ECO:0000313" key="2">
    <source>
        <dbReference type="Proteomes" id="UP000002218"/>
    </source>
</evidence>
<dbReference type="KEGG" id="nml:Namu_1956"/>
<dbReference type="STRING" id="479431.Namu_1956"/>
<dbReference type="EMBL" id="CP001737">
    <property type="protein sequence ID" value="ACV78345.1"/>
    <property type="molecule type" value="Genomic_DNA"/>
</dbReference>
<organism evidence="1 2">
    <name type="scientific">Nakamurella multipartita (strain ATCC 700099 / DSM 44233 / CIP 104796 / JCM 9543 / NBRC 105858 / Y-104)</name>
    <name type="common">Microsphaera multipartita</name>
    <dbReference type="NCBI Taxonomy" id="479431"/>
    <lineage>
        <taxon>Bacteria</taxon>
        <taxon>Bacillati</taxon>
        <taxon>Actinomycetota</taxon>
        <taxon>Actinomycetes</taxon>
        <taxon>Nakamurellales</taxon>
        <taxon>Nakamurellaceae</taxon>
        <taxon>Nakamurella</taxon>
    </lineage>
</organism>
<keyword evidence="2" id="KW-1185">Reference proteome</keyword>
<name>C8XHD9_NAKMY</name>
<dbReference type="Proteomes" id="UP000002218">
    <property type="component" value="Chromosome"/>
</dbReference>
<dbReference type="InParanoid" id="C8XHD9"/>
<reference evidence="1 2" key="2">
    <citation type="journal article" date="2010" name="Stand. Genomic Sci.">
        <title>Complete genome sequence of Nakamurella multipartita type strain (Y-104).</title>
        <authorList>
            <person name="Tice H."/>
            <person name="Mayilraj S."/>
            <person name="Sims D."/>
            <person name="Lapidus A."/>
            <person name="Nolan M."/>
            <person name="Lucas S."/>
            <person name="Glavina Del Rio T."/>
            <person name="Copeland A."/>
            <person name="Cheng J.F."/>
            <person name="Meincke L."/>
            <person name="Bruce D."/>
            <person name="Goodwin L."/>
            <person name="Pitluck S."/>
            <person name="Ivanova N."/>
            <person name="Mavromatis K."/>
            <person name="Ovchinnikova G."/>
            <person name="Pati A."/>
            <person name="Chen A."/>
            <person name="Palaniappan K."/>
            <person name="Land M."/>
            <person name="Hauser L."/>
            <person name="Chang Y.J."/>
            <person name="Jeffries C.D."/>
            <person name="Detter J.C."/>
            <person name="Brettin T."/>
            <person name="Rohde M."/>
            <person name="Goker M."/>
            <person name="Bristow J."/>
            <person name="Eisen J.A."/>
            <person name="Markowitz V."/>
            <person name="Hugenholtz P."/>
            <person name="Kyrpides N.C."/>
            <person name="Klenk H.P."/>
            <person name="Chen F."/>
        </authorList>
    </citation>
    <scope>NUCLEOTIDE SEQUENCE [LARGE SCALE GENOMIC DNA]</scope>
    <source>
        <strain evidence="2">ATCC 700099 / DSM 44233 / CIP 104796 / JCM 9543 / NBRC 105858 / Y-104</strain>
    </source>
</reference>
<dbReference type="HOGENOM" id="CLU_946035_0_0_11"/>
<proteinExistence type="predicted"/>
<protein>
    <submittedName>
        <fullName evidence="1">Uncharacterized protein</fullName>
    </submittedName>
</protein>
<gene>
    <name evidence="1" type="ordered locus">Namu_1956</name>
</gene>
<dbReference type="AlphaFoldDB" id="C8XHD9"/>
<reference evidence="2" key="1">
    <citation type="submission" date="2009-09" db="EMBL/GenBank/DDBJ databases">
        <title>The complete genome of Nakamurella multipartita DSM 44233.</title>
        <authorList>
            <consortium name="US DOE Joint Genome Institute (JGI-PGF)"/>
            <person name="Lucas S."/>
            <person name="Copeland A."/>
            <person name="Lapidus A."/>
            <person name="Glavina del Rio T."/>
            <person name="Dalin E."/>
            <person name="Tice H."/>
            <person name="Bruce D."/>
            <person name="Goodwin L."/>
            <person name="Pitluck S."/>
            <person name="Kyrpides N."/>
            <person name="Mavromatis K."/>
            <person name="Ivanova N."/>
            <person name="Ovchinnikova G."/>
            <person name="Sims D."/>
            <person name="Meincke L."/>
            <person name="Brettin T."/>
            <person name="Detter J.C."/>
            <person name="Han C."/>
            <person name="Larimer F."/>
            <person name="Land M."/>
            <person name="Hauser L."/>
            <person name="Markowitz V."/>
            <person name="Cheng J.-F."/>
            <person name="Hugenholtz P."/>
            <person name="Woyke T."/>
            <person name="Wu D."/>
            <person name="Klenk H.-P."/>
            <person name="Eisen J.A."/>
        </authorList>
    </citation>
    <scope>NUCLEOTIDE SEQUENCE [LARGE SCALE GENOMIC DNA]</scope>
    <source>
        <strain evidence="2">ATCC 700099 / DSM 44233 / CIP 104796 / JCM 9543 / NBRC 105858 / Y-104</strain>
    </source>
</reference>
<sequence length="315" mass="34329">MSQPAFDPTMFGGQPGTPPIPMVVCWDDLDPSTYTRQLTELADWIGWLRATYRIPATVIPPCWFTHPGIREDIGHLWTGWLLTRHPDAGVGMIGLDWDQRRDAAISRLREATAITGCTATRHQAEPEPTDRLPSIVNDLWQDHITAESEDRARTTARMAVVEIVTEILHAAELRHELAPAILAEIANDPATSDGQERIIAERLLDHAIQAVDRAVNTAAAAATTILDAQHHATLEAQLADARDNFATSAASSALKSGSTPAVTGTLSDSWLDALEHLLPADLAAQRATASATAREAAIDRRAARRRHPDIDDLLK</sequence>
<accession>C8XHD9</accession>